<evidence type="ECO:0000313" key="2">
    <source>
        <dbReference type="Proteomes" id="UP000094385"/>
    </source>
</evidence>
<sequence>MGTRNPECAFFSSKRCTDFQDHLFYGNSSALIKLGLKPILDEPCIFLNNWLIVFFFVYDIVLLYRPSDEAKGIEFQQTLMKLYAMRSLGDLKCF</sequence>
<organism evidence="1 2">
    <name type="scientific">Lipomyces starkeyi NRRL Y-11557</name>
    <dbReference type="NCBI Taxonomy" id="675824"/>
    <lineage>
        <taxon>Eukaryota</taxon>
        <taxon>Fungi</taxon>
        <taxon>Dikarya</taxon>
        <taxon>Ascomycota</taxon>
        <taxon>Saccharomycotina</taxon>
        <taxon>Lipomycetes</taxon>
        <taxon>Lipomycetales</taxon>
        <taxon>Lipomycetaceae</taxon>
        <taxon>Lipomyces</taxon>
    </lineage>
</organism>
<proteinExistence type="predicted"/>
<dbReference type="AlphaFoldDB" id="A0A1E3PTW0"/>
<name>A0A1E3PTW0_LIPST</name>
<dbReference type="EMBL" id="KV454309">
    <property type="protein sequence ID" value="ODQ68853.1"/>
    <property type="molecule type" value="Genomic_DNA"/>
</dbReference>
<dbReference type="OrthoDB" id="3943081at2759"/>
<gene>
    <name evidence="1" type="ORF">LIPSTDRAFT_76687</name>
</gene>
<reference evidence="1 2" key="1">
    <citation type="journal article" date="2016" name="Proc. Natl. Acad. Sci. U.S.A.">
        <title>Comparative genomics of biotechnologically important yeasts.</title>
        <authorList>
            <person name="Riley R."/>
            <person name="Haridas S."/>
            <person name="Wolfe K.H."/>
            <person name="Lopes M.R."/>
            <person name="Hittinger C.T."/>
            <person name="Goeker M."/>
            <person name="Salamov A.A."/>
            <person name="Wisecaver J.H."/>
            <person name="Long T.M."/>
            <person name="Calvey C.H."/>
            <person name="Aerts A.L."/>
            <person name="Barry K.W."/>
            <person name="Choi C."/>
            <person name="Clum A."/>
            <person name="Coughlan A.Y."/>
            <person name="Deshpande S."/>
            <person name="Douglass A.P."/>
            <person name="Hanson S.J."/>
            <person name="Klenk H.-P."/>
            <person name="LaButti K.M."/>
            <person name="Lapidus A."/>
            <person name="Lindquist E.A."/>
            <person name="Lipzen A.M."/>
            <person name="Meier-Kolthoff J.P."/>
            <person name="Ohm R.A."/>
            <person name="Otillar R.P."/>
            <person name="Pangilinan J.L."/>
            <person name="Peng Y."/>
            <person name="Rokas A."/>
            <person name="Rosa C.A."/>
            <person name="Scheuner C."/>
            <person name="Sibirny A.A."/>
            <person name="Slot J.C."/>
            <person name="Stielow J.B."/>
            <person name="Sun H."/>
            <person name="Kurtzman C.P."/>
            <person name="Blackwell M."/>
            <person name="Grigoriev I.V."/>
            <person name="Jeffries T.W."/>
        </authorList>
    </citation>
    <scope>NUCLEOTIDE SEQUENCE [LARGE SCALE GENOMIC DNA]</scope>
    <source>
        <strain evidence="1 2">NRRL Y-11557</strain>
    </source>
</reference>
<dbReference type="Proteomes" id="UP000094385">
    <property type="component" value="Unassembled WGS sequence"/>
</dbReference>
<protein>
    <submittedName>
        <fullName evidence="1">Uncharacterized protein</fullName>
    </submittedName>
</protein>
<accession>A0A1E3PTW0</accession>
<keyword evidence="2" id="KW-1185">Reference proteome</keyword>
<evidence type="ECO:0000313" key="1">
    <source>
        <dbReference type="EMBL" id="ODQ68853.1"/>
    </source>
</evidence>